<dbReference type="Proteomes" id="UP000264146">
    <property type="component" value="Chromosome"/>
</dbReference>
<evidence type="ECO:0000256" key="1">
    <source>
        <dbReference type="ARBA" id="ARBA00023015"/>
    </source>
</evidence>
<keyword evidence="10" id="KW-1185">Reference proteome</keyword>
<dbReference type="NCBIfam" id="TIGR02937">
    <property type="entry name" value="sigma70-ECF"/>
    <property type="match status" value="1"/>
</dbReference>
<evidence type="ECO:0000256" key="3">
    <source>
        <dbReference type="ARBA" id="ARBA00023125"/>
    </source>
</evidence>
<evidence type="ECO:0000313" key="6">
    <source>
        <dbReference type="EMBL" id="CAD7359425.1"/>
    </source>
</evidence>
<evidence type="ECO:0000313" key="7">
    <source>
        <dbReference type="EMBL" id="NHA34886.1"/>
    </source>
</evidence>
<dbReference type="SUPFAM" id="SSF88659">
    <property type="entry name" value="Sigma3 and sigma4 domains of RNA polymerase sigma factors"/>
    <property type="match status" value="1"/>
</dbReference>
<keyword evidence="3 8" id="KW-0238">DNA-binding</keyword>
<organism evidence="8">
    <name type="scientific">Staphylococcus schleiferi</name>
    <dbReference type="NCBI Taxonomy" id="1295"/>
    <lineage>
        <taxon>Bacteria</taxon>
        <taxon>Bacillati</taxon>
        <taxon>Bacillota</taxon>
        <taxon>Bacilli</taxon>
        <taxon>Bacillales</taxon>
        <taxon>Staphylococcaceae</taxon>
        <taxon>Staphylococcus</taxon>
    </lineage>
</organism>
<evidence type="ECO:0000256" key="4">
    <source>
        <dbReference type="ARBA" id="ARBA00023163"/>
    </source>
</evidence>
<evidence type="ECO:0000256" key="2">
    <source>
        <dbReference type="ARBA" id="ARBA00023082"/>
    </source>
</evidence>
<dbReference type="GeneID" id="93789780"/>
<protein>
    <submittedName>
        <fullName evidence="8">Putative DNA-binding protein</fullName>
    </submittedName>
    <submittedName>
        <fullName evidence="7">Sigma-70 family RNA polymerase sigma factor</fullName>
    </submittedName>
</protein>
<keyword evidence="2" id="KW-0731">Sigma factor</keyword>
<reference evidence="6 9" key="3">
    <citation type="submission" date="2020-11" db="EMBL/GenBank/DDBJ databases">
        <authorList>
            <consortium name="Pathogen Informatics"/>
        </authorList>
    </citation>
    <scope>NUCLEOTIDE SEQUENCE [LARGE SCALE GENOMIC DNA]</scope>
    <source>
        <strain evidence="6 9">NCTC12218</strain>
    </source>
</reference>
<evidence type="ECO:0000313" key="10">
    <source>
        <dbReference type="Proteomes" id="UP000572988"/>
    </source>
</evidence>
<dbReference type="InterPro" id="IPR014284">
    <property type="entry name" value="RNA_pol_sigma-70_dom"/>
</dbReference>
<dbReference type="InterPro" id="IPR013324">
    <property type="entry name" value="RNA_pol_sigma_r3/r4-like"/>
</dbReference>
<dbReference type="AlphaFoldDB" id="A0A7Z7VWV9"/>
<dbReference type="PANTHER" id="PTHR30385">
    <property type="entry name" value="SIGMA FACTOR F FLAGELLAR"/>
    <property type="match status" value="1"/>
</dbReference>
<sequence length="162" mass="19889">MQFNTLYVQYYKLIHFLLHKYHIDYNYDEYFQLLLIKLWSLSLKYNPSFNQSFKKYITYHLQFYLIDLLRQSSQKPTPLPLEMKQIELQTTALNTTHLLLSDLTKTLKPPEQQWLRYYLQGYRQKEIQQLMQRSPTTIRKYKTHALKHLKQVLTYEDIKKGF</sequence>
<dbReference type="Gene3D" id="1.10.10.10">
    <property type="entry name" value="Winged helix-like DNA-binding domain superfamily/Winged helix DNA-binding domain"/>
    <property type="match status" value="1"/>
</dbReference>
<evidence type="ECO:0000313" key="8">
    <source>
        <dbReference type="EMBL" id="SUM88321.1"/>
    </source>
</evidence>
<accession>A0A7Z7VWV9</accession>
<dbReference type="PANTHER" id="PTHR30385:SF4">
    <property type="entry name" value="RNA POLYMERASE SIGMA-E FACTOR"/>
    <property type="match status" value="1"/>
</dbReference>
<dbReference type="Proteomes" id="UP000572988">
    <property type="component" value="Unassembled WGS sequence"/>
</dbReference>
<keyword evidence="1" id="KW-0805">Transcription regulation</keyword>
<dbReference type="InterPro" id="IPR013325">
    <property type="entry name" value="RNA_pol_sigma_r2"/>
</dbReference>
<evidence type="ECO:0000259" key="5">
    <source>
        <dbReference type="Pfam" id="PF08281"/>
    </source>
</evidence>
<reference evidence="8" key="2">
    <citation type="submission" date="2018-06" db="EMBL/GenBank/DDBJ databases">
        <authorList>
            <consortium name="Pathogen Informatics"/>
            <person name="Doyle S."/>
        </authorList>
    </citation>
    <scope>NUCLEOTIDE SEQUENCE [LARGE SCALE GENOMIC DNA]</scope>
    <source>
        <strain evidence="8">NCTC12218</strain>
    </source>
</reference>
<dbReference type="EMBL" id="LR962863">
    <property type="protein sequence ID" value="CAD7359425.1"/>
    <property type="molecule type" value="Genomic_DNA"/>
</dbReference>
<proteinExistence type="predicted"/>
<dbReference type="EMBL" id="UHEF01000001">
    <property type="protein sequence ID" value="SUM88321.1"/>
    <property type="molecule type" value="Genomic_DNA"/>
</dbReference>
<gene>
    <name evidence="8" type="primary">sigS_1</name>
    <name evidence="7" type="ORF">C1O36_10440</name>
    <name evidence="8" type="ORF">NCTC12218_01071</name>
</gene>
<dbReference type="GO" id="GO:0003677">
    <property type="term" value="F:DNA binding"/>
    <property type="evidence" value="ECO:0007669"/>
    <property type="project" value="UniProtKB-KW"/>
</dbReference>
<dbReference type="RefSeq" id="WP_016425400.1">
    <property type="nucleotide sequence ID" value="NZ_CABKRV010000001.1"/>
</dbReference>
<dbReference type="GO" id="GO:0016987">
    <property type="term" value="F:sigma factor activity"/>
    <property type="evidence" value="ECO:0007669"/>
    <property type="project" value="UniProtKB-KW"/>
</dbReference>
<dbReference type="GO" id="GO:0006352">
    <property type="term" value="P:DNA-templated transcription initiation"/>
    <property type="evidence" value="ECO:0007669"/>
    <property type="project" value="InterPro"/>
</dbReference>
<dbReference type="InterPro" id="IPR036388">
    <property type="entry name" value="WH-like_DNA-bd_sf"/>
</dbReference>
<evidence type="ECO:0000313" key="9">
    <source>
        <dbReference type="Proteomes" id="UP000264146"/>
    </source>
</evidence>
<name>A0A7Z7VWV9_STASC</name>
<reference evidence="7 10" key="1">
    <citation type="submission" date="2018-01" db="EMBL/GenBank/DDBJ databases">
        <title>Complete genome sequence of Staphylococcus Scheliferi isolated from human.</title>
        <authorList>
            <person name="Abouelkhair M.A."/>
            <person name="Bemis D.A."/>
            <person name="Kania S.A."/>
        </authorList>
    </citation>
    <scope>NUCLEOTIDE SEQUENCE [LARGE SCALE GENOMIC DNA]</scope>
    <source>
        <strain evidence="7 10">ATCC 43808</strain>
    </source>
</reference>
<feature type="domain" description="RNA polymerase sigma factor 70 region 4 type 2" evidence="5">
    <location>
        <begin position="101"/>
        <end position="149"/>
    </location>
</feature>
<dbReference type="SUPFAM" id="SSF88946">
    <property type="entry name" value="Sigma2 domain of RNA polymerase sigma factors"/>
    <property type="match status" value="1"/>
</dbReference>
<keyword evidence="4" id="KW-0804">Transcription</keyword>
<dbReference type="InterPro" id="IPR013249">
    <property type="entry name" value="RNA_pol_sigma70_r4_t2"/>
</dbReference>
<dbReference type="Pfam" id="PF08281">
    <property type="entry name" value="Sigma70_r4_2"/>
    <property type="match status" value="1"/>
</dbReference>
<dbReference type="EMBL" id="POVK01000040">
    <property type="protein sequence ID" value="NHA34886.1"/>
    <property type="molecule type" value="Genomic_DNA"/>
</dbReference>